<sequence>MDPARKPDGAIGWLKERFNFSPSASRSPAPSHRNFSRAHTLAPTVGLDTAPGNVHEAQANASSRILVAQPRPTLGRAARPPLGIIFSTAGIPCPLNEDQNFNEGASAIGVEAVGPRIDEPTVPPIAVERGPRETPQASGSGEHTIEHPVQNPISTVNPSPDPAQADIGADRQDAGESTEESLGAAYEPQTLRNKVYEGVKTTLRTVVTVTDAFPPLKSTAAALLVICDTFDRYTENPEEFKKLLLRVKLLAKTIESCPSPALFQSLESRFKKMSKDLESIRRTVEEKMAEDRWKISRIILSEQDKREISDLTSQITRLIEETMFEFTIKSGSWTLQIVGEIDWMKGQLNSTLLVNAL</sequence>
<accession>A0A8H6IH05</accession>
<dbReference type="EMBL" id="JACGCI010000005">
    <property type="protein sequence ID" value="KAF6763666.1"/>
    <property type="molecule type" value="Genomic_DNA"/>
</dbReference>
<organism evidence="3 4">
    <name type="scientific">Ephemerocybe angulata</name>
    <dbReference type="NCBI Taxonomy" id="980116"/>
    <lineage>
        <taxon>Eukaryota</taxon>
        <taxon>Fungi</taxon>
        <taxon>Dikarya</taxon>
        <taxon>Basidiomycota</taxon>
        <taxon>Agaricomycotina</taxon>
        <taxon>Agaricomycetes</taxon>
        <taxon>Agaricomycetidae</taxon>
        <taxon>Agaricales</taxon>
        <taxon>Agaricineae</taxon>
        <taxon>Psathyrellaceae</taxon>
        <taxon>Ephemerocybe</taxon>
    </lineage>
</organism>
<evidence type="ECO:0000313" key="4">
    <source>
        <dbReference type="Proteomes" id="UP000521943"/>
    </source>
</evidence>
<proteinExistence type="predicted"/>
<comment type="caution">
    <text evidence="3">The sequence shown here is derived from an EMBL/GenBank/DDBJ whole genome shotgun (WGS) entry which is preliminary data.</text>
</comment>
<evidence type="ECO:0000256" key="2">
    <source>
        <dbReference type="SAM" id="MobiDB-lite"/>
    </source>
</evidence>
<keyword evidence="1" id="KW-0175">Coiled coil</keyword>
<protein>
    <submittedName>
        <fullName evidence="3">Uncharacterized protein</fullName>
    </submittedName>
</protein>
<gene>
    <name evidence="3" type="ORF">DFP72DRAFT_840800</name>
</gene>
<dbReference type="Proteomes" id="UP000521943">
    <property type="component" value="Unassembled WGS sequence"/>
</dbReference>
<dbReference type="AlphaFoldDB" id="A0A8H6IH05"/>
<reference evidence="3 4" key="1">
    <citation type="submission" date="2020-07" db="EMBL/GenBank/DDBJ databases">
        <title>Comparative genomics of pyrophilous fungi reveals a link between fire events and developmental genes.</title>
        <authorList>
            <consortium name="DOE Joint Genome Institute"/>
            <person name="Steindorff A.S."/>
            <person name="Carver A."/>
            <person name="Calhoun S."/>
            <person name="Stillman K."/>
            <person name="Liu H."/>
            <person name="Lipzen A."/>
            <person name="Pangilinan J."/>
            <person name="Labutti K."/>
            <person name="Bruns T.D."/>
            <person name="Grigoriev I.V."/>
        </authorList>
    </citation>
    <scope>NUCLEOTIDE SEQUENCE [LARGE SCALE GENOMIC DNA]</scope>
    <source>
        <strain evidence="3 4">CBS 144469</strain>
    </source>
</reference>
<evidence type="ECO:0000256" key="1">
    <source>
        <dbReference type="SAM" id="Coils"/>
    </source>
</evidence>
<evidence type="ECO:0000313" key="3">
    <source>
        <dbReference type="EMBL" id="KAF6763666.1"/>
    </source>
</evidence>
<feature type="coiled-coil region" evidence="1">
    <location>
        <begin position="263"/>
        <end position="321"/>
    </location>
</feature>
<feature type="region of interest" description="Disordered" evidence="2">
    <location>
        <begin position="120"/>
        <end position="186"/>
    </location>
</feature>
<name>A0A8H6IH05_9AGAR</name>
<keyword evidence="4" id="KW-1185">Reference proteome</keyword>